<dbReference type="Gene3D" id="1.10.287.1130">
    <property type="entry name" value="CytochromE C oxidase copper chaperone"/>
    <property type="match status" value="1"/>
</dbReference>
<evidence type="ECO:0000313" key="2">
    <source>
        <dbReference type="Proteomes" id="UP001648503"/>
    </source>
</evidence>
<keyword evidence="2" id="KW-1185">Reference proteome</keyword>
<dbReference type="EMBL" id="JAFCIX010000570">
    <property type="protein sequence ID" value="KAH6586910.1"/>
    <property type="molecule type" value="Genomic_DNA"/>
</dbReference>
<comment type="caution">
    <text evidence="1">The sequence shown here is derived from an EMBL/GenBank/DDBJ whole genome shotgun (WGS) entry which is preliminary data.</text>
</comment>
<name>A0ABQ8EUR5_9FUNG</name>
<reference evidence="1 2" key="1">
    <citation type="submission" date="2021-02" db="EMBL/GenBank/DDBJ databases">
        <title>Variation within the Batrachochytrium salamandrivorans European outbreak.</title>
        <authorList>
            <person name="Kelly M."/>
            <person name="Pasmans F."/>
            <person name="Shea T.P."/>
            <person name="Munoz J.F."/>
            <person name="Carranza S."/>
            <person name="Cuomo C.A."/>
            <person name="Martel A."/>
        </authorList>
    </citation>
    <scope>NUCLEOTIDE SEQUENCE [LARGE SCALE GENOMIC DNA]</scope>
    <source>
        <strain evidence="1 2">AMFP18/2</strain>
    </source>
</reference>
<accession>A0ABQ8EUR5</accession>
<gene>
    <name evidence="1" type="ORF">BASA50_000274</name>
</gene>
<dbReference type="SUPFAM" id="SSF47072">
    <property type="entry name" value="Cysteine alpha-hairpin motif"/>
    <property type="match status" value="1"/>
</dbReference>
<protein>
    <recommendedName>
        <fullName evidence="3">CHCH domain-containing protein</fullName>
    </recommendedName>
</protein>
<dbReference type="Proteomes" id="UP001648503">
    <property type="component" value="Unassembled WGS sequence"/>
</dbReference>
<organism evidence="1 2">
    <name type="scientific">Batrachochytrium salamandrivorans</name>
    <dbReference type="NCBI Taxonomy" id="1357716"/>
    <lineage>
        <taxon>Eukaryota</taxon>
        <taxon>Fungi</taxon>
        <taxon>Fungi incertae sedis</taxon>
        <taxon>Chytridiomycota</taxon>
        <taxon>Chytridiomycota incertae sedis</taxon>
        <taxon>Chytridiomycetes</taxon>
        <taxon>Rhizophydiales</taxon>
        <taxon>Rhizophydiales incertae sedis</taxon>
        <taxon>Batrachochytrium</taxon>
    </lineage>
</organism>
<sequence>MGAAQSGMTPLESFCREQAMASKKCMYKHNYERESYQSDCSPQFQNYRDCKKRWFELARQLRLAAEKPNDTST</sequence>
<proteinExistence type="predicted"/>
<dbReference type="PROSITE" id="PS51808">
    <property type="entry name" value="CHCH"/>
    <property type="match status" value="1"/>
</dbReference>
<evidence type="ECO:0008006" key="3">
    <source>
        <dbReference type="Google" id="ProtNLM"/>
    </source>
</evidence>
<evidence type="ECO:0000313" key="1">
    <source>
        <dbReference type="EMBL" id="KAH6586910.1"/>
    </source>
</evidence>
<dbReference type="InterPro" id="IPR009069">
    <property type="entry name" value="Cys_alpha_HP_mot_SF"/>
</dbReference>